<feature type="coiled-coil region" evidence="1">
    <location>
        <begin position="55"/>
        <end position="82"/>
    </location>
</feature>
<sequence length="136" mass="16553">MEFDVVEELKRYRGNKEWINSQILRLRELEELEYNLKSPKLDGMPKAYNKPNYSLEILIDESKEIQNQIIDKQNRLNQLINKLEKIEPYIRMIVYDKYIHGLNRYQIAKKYNYSEKTIERMLQRGLEELKNKQGKN</sequence>
<name>A0A8S5U9A5_9CAUD</name>
<reference evidence="3" key="1">
    <citation type="journal article" date="2021" name="Proc. Natl. Acad. Sci. U.S.A.">
        <title>A Catalog of Tens of Thousands of Viruses from Human Metagenomes Reveals Hidden Associations with Chronic Diseases.</title>
        <authorList>
            <person name="Tisza M.J."/>
            <person name="Buck C.B."/>
        </authorList>
    </citation>
    <scope>NUCLEOTIDE SEQUENCE</scope>
    <source>
        <strain evidence="3">CtYM922</strain>
    </source>
</reference>
<dbReference type="InterPro" id="IPR036388">
    <property type="entry name" value="WH-like_DNA-bd_sf"/>
</dbReference>
<organism evidence="3">
    <name type="scientific">Siphoviridae sp. ctYM922</name>
    <dbReference type="NCBI Taxonomy" id="2825547"/>
    <lineage>
        <taxon>Viruses</taxon>
        <taxon>Duplodnaviria</taxon>
        <taxon>Heunggongvirae</taxon>
        <taxon>Uroviricota</taxon>
        <taxon>Caudoviricetes</taxon>
    </lineage>
</organism>
<evidence type="ECO:0000259" key="2">
    <source>
        <dbReference type="Pfam" id="PF07638"/>
    </source>
</evidence>
<keyword evidence="1" id="KW-0175">Coiled coil</keyword>
<dbReference type="Pfam" id="PF07638">
    <property type="entry name" value="Sigma70_ECF"/>
    <property type="match status" value="1"/>
</dbReference>
<dbReference type="EMBL" id="BK016042">
    <property type="protein sequence ID" value="DAF90986.1"/>
    <property type="molecule type" value="Genomic_DNA"/>
</dbReference>
<evidence type="ECO:0000256" key="1">
    <source>
        <dbReference type="SAM" id="Coils"/>
    </source>
</evidence>
<dbReference type="Gene3D" id="1.10.10.10">
    <property type="entry name" value="Winged helix-like DNA-binding domain superfamily/Winged helix DNA-binding domain"/>
    <property type="match status" value="1"/>
</dbReference>
<accession>A0A8S5U9A5</accession>
<proteinExistence type="predicted"/>
<feature type="domain" description="RNA polymerase sigma-70 ECF-like HTH" evidence="2">
    <location>
        <begin position="62"/>
        <end position="123"/>
    </location>
</feature>
<dbReference type="InterPro" id="IPR053812">
    <property type="entry name" value="HTH_Sigma70_ECF-like"/>
</dbReference>
<dbReference type="InterPro" id="IPR013324">
    <property type="entry name" value="RNA_pol_sigma_r3/r4-like"/>
</dbReference>
<dbReference type="SUPFAM" id="SSF88659">
    <property type="entry name" value="Sigma3 and sigma4 domains of RNA polymerase sigma factors"/>
    <property type="match status" value="1"/>
</dbReference>
<protein>
    <submittedName>
        <fullName evidence="3">RNA polymerase sigma factor</fullName>
    </submittedName>
</protein>
<evidence type="ECO:0000313" key="3">
    <source>
        <dbReference type="EMBL" id="DAF90986.1"/>
    </source>
</evidence>